<protein>
    <submittedName>
        <fullName evidence="2">Uncharacterized protein</fullName>
    </submittedName>
</protein>
<comment type="caution">
    <text evidence="2">The sequence shown here is derived from an EMBL/GenBank/DDBJ whole genome shotgun (WGS) entry which is preliminary data.</text>
</comment>
<feature type="region of interest" description="Disordered" evidence="1">
    <location>
        <begin position="119"/>
        <end position="147"/>
    </location>
</feature>
<gene>
    <name evidence="2" type="ORF">SALB_06483</name>
</gene>
<accession>A0A059WE00</accession>
<feature type="region of interest" description="Disordered" evidence="1">
    <location>
        <begin position="75"/>
        <end position="101"/>
    </location>
</feature>
<evidence type="ECO:0000256" key="1">
    <source>
        <dbReference type="SAM" id="MobiDB-lite"/>
    </source>
</evidence>
<reference evidence="2 3" key="1">
    <citation type="journal article" date="2019" name="Microbiol. Resour. Announc.">
        <title>Draft Genome Sequence of the Most Traditional epsilon-Poly-l-Lysine Producer, Streptomyces albulus NBRC14147.</title>
        <authorList>
            <person name="Yamanaka K."/>
            <person name="Hamano Y."/>
        </authorList>
    </citation>
    <scope>NUCLEOTIDE SEQUENCE [LARGE SCALE GENOMIC DNA]</scope>
    <source>
        <strain evidence="2 3">NBRC 14147</strain>
    </source>
</reference>
<dbReference type="Proteomes" id="UP000288351">
    <property type="component" value="Unassembled WGS sequence"/>
</dbReference>
<evidence type="ECO:0000313" key="2">
    <source>
        <dbReference type="EMBL" id="GCB93697.1"/>
    </source>
</evidence>
<dbReference type="STRING" id="68570.DC74_5582"/>
<dbReference type="EMBL" id="BHXC01000007">
    <property type="protein sequence ID" value="GCB93697.1"/>
    <property type="molecule type" value="Genomic_DNA"/>
</dbReference>
<feature type="region of interest" description="Disordered" evidence="1">
    <location>
        <begin position="1"/>
        <end position="21"/>
    </location>
</feature>
<evidence type="ECO:0000313" key="3">
    <source>
        <dbReference type="Proteomes" id="UP000288351"/>
    </source>
</evidence>
<dbReference type="AlphaFoldDB" id="A0A059WE00"/>
<name>A0A059WE00_STRNR</name>
<organism evidence="2 3">
    <name type="scientific">Streptomyces noursei</name>
    <name type="common">Streptomyces albulus</name>
    <dbReference type="NCBI Taxonomy" id="1971"/>
    <lineage>
        <taxon>Bacteria</taxon>
        <taxon>Bacillati</taxon>
        <taxon>Actinomycetota</taxon>
        <taxon>Actinomycetes</taxon>
        <taxon>Kitasatosporales</taxon>
        <taxon>Streptomycetaceae</taxon>
        <taxon>Streptomyces</taxon>
    </lineage>
</organism>
<feature type="compositionally biased region" description="Basic residues" evidence="1">
    <location>
        <begin position="125"/>
        <end position="147"/>
    </location>
</feature>
<dbReference type="eggNOG" id="ENOG5030RVD">
    <property type="taxonomic scope" value="Bacteria"/>
</dbReference>
<sequence length="147" mass="15732">MHAAMGSHEVRSEDQLSVGPLTLHGMGDARLHELQTALTTASDLASALRAAPSRRDADQLVDVLRQALTAASSLGALTTGPTGCALHPNGAVDPLHGDPEDPLPAGYGKCLLCNDRRRRADAQHPHVRPHARPRPRPHPGWHRRLSA</sequence>
<proteinExistence type="predicted"/>